<dbReference type="Proteomes" id="UP000322225">
    <property type="component" value="Chromosome 5"/>
</dbReference>
<feature type="region of interest" description="Disordered" evidence="1">
    <location>
        <begin position="118"/>
        <end position="139"/>
    </location>
</feature>
<organism evidence="2 3">
    <name type="scientific">Kwoniella shandongensis</name>
    <dbReference type="NCBI Taxonomy" id="1734106"/>
    <lineage>
        <taxon>Eukaryota</taxon>
        <taxon>Fungi</taxon>
        <taxon>Dikarya</taxon>
        <taxon>Basidiomycota</taxon>
        <taxon>Agaricomycotina</taxon>
        <taxon>Tremellomycetes</taxon>
        <taxon>Tremellales</taxon>
        <taxon>Cryptococcaceae</taxon>
        <taxon>Kwoniella</taxon>
    </lineage>
</organism>
<reference evidence="2" key="1">
    <citation type="submission" date="2017-08" db="EMBL/GenBank/DDBJ databases">
        <authorList>
            <person name="Cuomo C."/>
            <person name="Billmyre B."/>
            <person name="Heitman J."/>
        </authorList>
    </citation>
    <scope>NUCLEOTIDE SEQUENCE</scope>
    <source>
        <strain evidence="2">CBS 12478</strain>
    </source>
</reference>
<keyword evidence="3" id="KW-1185">Reference proteome</keyword>
<dbReference type="InterPro" id="IPR017359">
    <property type="entry name" value="Phi-like"/>
</dbReference>
<evidence type="ECO:0000313" key="2">
    <source>
        <dbReference type="EMBL" id="WWD18504.1"/>
    </source>
</evidence>
<gene>
    <name evidence="2" type="ORF">CI109_102956</name>
</gene>
<dbReference type="PANTHER" id="PTHR15955:SF8">
    <property type="entry name" value="RWD DOMAIN-CONTAINING PROTEIN 2B-RELATED"/>
    <property type="match status" value="1"/>
</dbReference>
<sequence length="272" mass="29984">MSDTSRSRTHDDLDIELELMTSSLLPAEHLTPSESGTWPRTIDISSDDNELSLHVVVQEGYAGREDVTVEIKSAKMGRDEAAGWKDWVCGRMNDWDNDEDYPLYQLLTTHFLPLLAPSSAPSNSPSIPTPTEDPTTTLSSRPHHVLLISHHLLSSTKRKDLISLSSTLSLTGFSKPGHPGIMYAIGTLPDLEEWVREVKSWNWLALRVRAGPEAVEGETVGGKGQENGARGGKGRGEWVELEKISEALEWLRNRGGKERERLLIDVGVGGGK</sequence>
<accession>A0AAJ8LKM8</accession>
<dbReference type="RefSeq" id="XP_031864232.2">
    <property type="nucleotide sequence ID" value="XM_032001342.2"/>
</dbReference>
<evidence type="ECO:0000313" key="3">
    <source>
        <dbReference type="Proteomes" id="UP000322225"/>
    </source>
</evidence>
<name>A0AAJ8LKM8_9TREE</name>
<dbReference type="AlphaFoldDB" id="A0AAJ8LKM8"/>
<dbReference type="KEGG" id="ksn:43585445"/>
<evidence type="ECO:0000256" key="1">
    <source>
        <dbReference type="SAM" id="MobiDB-lite"/>
    </source>
</evidence>
<dbReference type="EMBL" id="CP144055">
    <property type="protein sequence ID" value="WWD18504.1"/>
    <property type="molecule type" value="Genomic_DNA"/>
</dbReference>
<proteinExistence type="predicted"/>
<dbReference type="GeneID" id="43585445"/>
<reference evidence="2" key="2">
    <citation type="submission" date="2024-01" db="EMBL/GenBank/DDBJ databases">
        <title>Comparative genomics of Cryptococcus and Kwoniella reveals pathogenesis evolution and contrasting modes of karyotype evolution via chromosome fusion or intercentromeric recombination.</title>
        <authorList>
            <person name="Coelho M.A."/>
            <person name="David-Palma M."/>
            <person name="Shea T."/>
            <person name="Bowers K."/>
            <person name="McGinley-Smith S."/>
            <person name="Mohammad A.W."/>
            <person name="Gnirke A."/>
            <person name="Yurkov A.M."/>
            <person name="Nowrousian M."/>
            <person name="Sun S."/>
            <person name="Cuomo C.A."/>
            <person name="Heitman J."/>
        </authorList>
    </citation>
    <scope>NUCLEOTIDE SEQUENCE</scope>
    <source>
        <strain evidence="2">CBS 12478</strain>
    </source>
</reference>
<dbReference type="PANTHER" id="PTHR15955">
    <property type="entry name" value="RWD DOMAIN CONTAINING PROTEIN 2"/>
    <property type="match status" value="1"/>
</dbReference>
<feature type="compositionally biased region" description="Low complexity" evidence="1">
    <location>
        <begin position="118"/>
        <end position="130"/>
    </location>
</feature>
<protein>
    <submittedName>
        <fullName evidence="2">Uncharacterized protein</fullName>
    </submittedName>
</protein>